<dbReference type="InterPro" id="IPR004923">
    <property type="entry name" value="FTR1/Fip1/EfeU"/>
</dbReference>
<feature type="transmembrane region" description="Helical" evidence="6">
    <location>
        <begin position="503"/>
        <end position="525"/>
    </location>
</feature>
<comment type="subcellular location">
    <subcellularLocation>
        <location evidence="1">Membrane</location>
        <topology evidence="1">Multi-pass membrane protein</topology>
    </subcellularLocation>
</comment>
<feature type="transmembrane region" description="Helical" evidence="6">
    <location>
        <begin position="359"/>
        <end position="386"/>
    </location>
</feature>
<evidence type="ECO:0000256" key="6">
    <source>
        <dbReference type="SAM" id="Phobius"/>
    </source>
</evidence>
<feature type="transmembrane region" description="Helical" evidence="6">
    <location>
        <begin position="328"/>
        <end position="347"/>
    </location>
</feature>
<dbReference type="Pfam" id="PF03239">
    <property type="entry name" value="FTR1"/>
    <property type="match status" value="1"/>
</dbReference>
<evidence type="ECO:0000256" key="7">
    <source>
        <dbReference type="SAM" id="SignalP"/>
    </source>
</evidence>
<reference evidence="8 9" key="1">
    <citation type="submission" date="2021-01" db="EMBL/GenBank/DDBJ databases">
        <title>Tumebacillus sp. strain ITR2 16S ribosomal RNA gene Genome sequencing and assembly.</title>
        <authorList>
            <person name="Kang M."/>
        </authorList>
    </citation>
    <scope>NUCLEOTIDE SEQUENCE [LARGE SCALE GENOMIC DNA]</scope>
    <source>
        <strain evidence="8 9">ITR2</strain>
    </source>
</reference>
<dbReference type="PANTHER" id="PTHR31632:SF2">
    <property type="entry name" value="PLASMA MEMBRANE IRON PERMEASE"/>
    <property type="match status" value="1"/>
</dbReference>
<gene>
    <name evidence="8" type="ORF">JJB07_00905</name>
</gene>
<accession>A0ABS1J587</accession>
<proteinExistence type="inferred from homology"/>
<dbReference type="Proteomes" id="UP000602284">
    <property type="component" value="Unassembled WGS sequence"/>
</dbReference>
<keyword evidence="7" id="KW-0732">Signal</keyword>
<evidence type="ECO:0000256" key="5">
    <source>
        <dbReference type="ARBA" id="ARBA00023136"/>
    </source>
</evidence>
<sequence>MAKFTTRVLSVLLVLLLCFTTGAHAADPLLPLVGNALTQAKAGNWQAVNSDLQQFETTWSGLSAQHPEASRQQLNDALAAAKKAAQGASPDPTAVNTALANLVKATDALASDKTDNADGKQDLKKLTDFVQQSLTSLQQGDLAKAKSQYRLFETGWKKAESYVRNEDFAAYSKFETQQTAVHVALNAETIDVTKAENALQKLIATSNDFMSGKKDTSASAASAEGKTLSDAIKFLTDARENIESGDGKQAGDLVQLFVELWPSVEGQVSTRSAQAYSETETKMAEALQDLAATPPNTKAAQNVLTSMIDQLQPFADQTRYTAWDAGLMLFREGLEALLVVAALLAFLQRTGNRKKQVWVWTGVGAGFGVSVAFAIVMSVFFSTVAAGGNREIIEGVTGLIAVVMMFTVGVWLHSKSSGKAWNQYISKQMDSALASGSLWSLALISFLAIAREGAETIIFYLGMASAIDKSQLLLGIGVSLAVLLLIGFAILKFSVRIPMKPFFSVASLLIYYIAFKFLGQSVHVLQIQDWFSVHTLSGFPTLEWIGFYPTWETIAAQVVLVLLILATTSWTNRKQAIKTTSA</sequence>
<dbReference type="PANTHER" id="PTHR31632">
    <property type="entry name" value="IRON TRANSPORTER FTH1"/>
    <property type="match status" value="1"/>
</dbReference>
<evidence type="ECO:0000256" key="2">
    <source>
        <dbReference type="ARBA" id="ARBA00008333"/>
    </source>
</evidence>
<keyword evidence="3 6" id="KW-0812">Transmembrane</keyword>
<feature type="chain" id="PRO_5046542709" evidence="7">
    <location>
        <begin position="26"/>
        <end position="582"/>
    </location>
</feature>
<evidence type="ECO:0000313" key="8">
    <source>
        <dbReference type="EMBL" id="MBL0385189.1"/>
    </source>
</evidence>
<evidence type="ECO:0000256" key="1">
    <source>
        <dbReference type="ARBA" id="ARBA00004141"/>
    </source>
</evidence>
<keyword evidence="5 6" id="KW-0472">Membrane</keyword>
<protein>
    <submittedName>
        <fullName evidence="8">FTR1 family protein</fullName>
    </submittedName>
</protein>
<keyword evidence="9" id="KW-1185">Reference proteome</keyword>
<evidence type="ECO:0000256" key="3">
    <source>
        <dbReference type="ARBA" id="ARBA00022692"/>
    </source>
</evidence>
<feature type="transmembrane region" description="Helical" evidence="6">
    <location>
        <begin position="432"/>
        <end position="450"/>
    </location>
</feature>
<evidence type="ECO:0000256" key="4">
    <source>
        <dbReference type="ARBA" id="ARBA00022989"/>
    </source>
</evidence>
<evidence type="ECO:0000313" key="9">
    <source>
        <dbReference type="Proteomes" id="UP000602284"/>
    </source>
</evidence>
<dbReference type="RefSeq" id="WP_201630351.1">
    <property type="nucleotide sequence ID" value="NZ_JAEQNB010000001.1"/>
</dbReference>
<organism evidence="8 9">
    <name type="scientific">Tumebacillus amylolyticus</name>
    <dbReference type="NCBI Taxonomy" id="2801339"/>
    <lineage>
        <taxon>Bacteria</taxon>
        <taxon>Bacillati</taxon>
        <taxon>Bacillota</taxon>
        <taxon>Bacilli</taxon>
        <taxon>Bacillales</taxon>
        <taxon>Alicyclobacillaceae</taxon>
        <taxon>Tumebacillus</taxon>
    </lineage>
</organism>
<feature type="transmembrane region" description="Helical" evidence="6">
    <location>
        <begin position="545"/>
        <end position="566"/>
    </location>
</feature>
<feature type="transmembrane region" description="Helical" evidence="6">
    <location>
        <begin position="392"/>
        <end position="412"/>
    </location>
</feature>
<comment type="caution">
    <text evidence="8">The sequence shown here is derived from an EMBL/GenBank/DDBJ whole genome shotgun (WGS) entry which is preliminary data.</text>
</comment>
<comment type="similarity">
    <text evidence="2">Belongs to the oxidase-dependent Fe transporter (OFeT) (TC 9.A.10.1) family.</text>
</comment>
<feature type="transmembrane region" description="Helical" evidence="6">
    <location>
        <begin position="470"/>
        <end position="491"/>
    </location>
</feature>
<feature type="signal peptide" evidence="7">
    <location>
        <begin position="1"/>
        <end position="25"/>
    </location>
</feature>
<keyword evidence="4 6" id="KW-1133">Transmembrane helix</keyword>
<name>A0ABS1J587_9BACL</name>
<dbReference type="EMBL" id="JAEQNB010000001">
    <property type="protein sequence ID" value="MBL0385189.1"/>
    <property type="molecule type" value="Genomic_DNA"/>
</dbReference>